<reference evidence="5 6" key="1">
    <citation type="submission" date="2015-04" db="EMBL/GenBank/DDBJ databases">
        <title>Taxonomic description and genome sequence of Bacillus campisalis sp. nov., a novel member of the genus Bacillus isolated from solar saltern.</title>
        <authorList>
            <person name="Mathan Kumar R."/>
            <person name="Kaur G."/>
            <person name="Kumar A."/>
            <person name="Singh N.K."/>
            <person name="Kaur N."/>
            <person name="Kumar N."/>
            <person name="Mayilraj S."/>
        </authorList>
    </citation>
    <scope>NUCLEOTIDE SEQUENCE [LARGE SCALE GENOMIC DNA]</scope>
    <source>
        <strain evidence="5 6">SA2-6</strain>
    </source>
</reference>
<dbReference type="AlphaFoldDB" id="A0A0M2T1L1"/>
<accession>A0A0M2T1L1</accession>
<organism evidence="5 6">
    <name type="scientific">Mesobacillus campisalis</name>
    <dbReference type="NCBI Taxonomy" id="1408103"/>
    <lineage>
        <taxon>Bacteria</taxon>
        <taxon>Bacillati</taxon>
        <taxon>Bacillota</taxon>
        <taxon>Bacilli</taxon>
        <taxon>Bacillales</taxon>
        <taxon>Bacillaceae</taxon>
        <taxon>Mesobacillus</taxon>
    </lineage>
</organism>
<evidence type="ECO:0000256" key="2">
    <source>
        <dbReference type="SAM" id="SignalP"/>
    </source>
</evidence>
<feature type="transmembrane region" description="Helical" evidence="1">
    <location>
        <begin position="240"/>
        <end position="262"/>
    </location>
</feature>
<protein>
    <recommendedName>
        <fullName evidence="7">DUF2207 domain-containing protein</fullName>
    </recommendedName>
</protein>
<dbReference type="Pfam" id="PF09972">
    <property type="entry name" value="DUF2207"/>
    <property type="match status" value="1"/>
</dbReference>
<dbReference type="Pfam" id="PF20990">
    <property type="entry name" value="DUF2207_C"/>
    <property type="match status" value="1"/>
</dbReference>
<gene>
    <name evidence="5" type="ORF">WQ57_06895</name>
</gene>
<feature type="domain" description="Predicted membrane protein YciQ-like C-terminal" evidence="4">
    <location>
        <begin position="302"/>
        <end position="462"/>
    </location>
</feature>
<keyword evidence="6" id="KW-1185">Reference proteome</keyword>
<dbReference type="EMBL" id="LAYY01000006">
    <property type="protein sequence ID" value="KKK38710.1"/>
    <property type="molecule type" value="Genomic_DNA"/>
</dbReference>
<dbReference type="RefSeq" id="WP_046523013.1">
    <property type="nucleotide sequence ID" value="NZ_LAYY01000006.1"/>
</dbReference>
<keyword evidence="1" id="KW-1133">Transmembrane helix</keyword>
<evidence type="ECO:0000259" key="3">
    <source>
        <dbReference type="Pfam" id="PF09972"/>
    </source>
</evidence>
<feature type="domain" description="DUF2207" evidence="3">
    <location>
        <begin position="31"/>
        <end position="196"/>
    </location>
</feature>
<keyword evidence="1" id="KW-0472">Membrane</keyword>
<feature type="signal peptide" evidence="2">
    <location>
        <begin position="1"/>
        <end position="27"/>
    </location>
</feature>
<proteinExistence type="predicted"/>
<evidence type="ECO:0000256" key="1">
    <source>
        <dbReference type="SAM" id="Phobius"/>
    </source>
</evidence>
<dbReference type="OrthoDB" id="5507254at2"/>
<dbReference type="InterPro" id="IPR048389">
    <property type="entry name" value="YciQ-like_C"/>
</dbReference>
<comment type="caution">
    <text evidence="5">The sequence shown here is derived from an EMBL/GenBank/DDBJ whole genome shotgun (WGS) entry which is preliminary data.</text>
</comment>
<dbReference type="InterPro" id="IPR018702">
    <property type="entry name" value="DUF2207"/>
</dbReference>
<feature type="transmembrane region" description="Helical" evidence="1">
    <location>
        <begin position="424"/>
        <end position="444"/>
    </location>
</feature>
<dbReference type="PATRIC" id="fig|1408103.3.peg.1551"/>
<evidence type="ECO:0000313" key="5">
    <source>
        <dbReference type="EMBL" id="KKK38710.1"/>
    </source>
</evidence>
<keyword evidence="1" id="KW-0812">Transmembrane</keyword>
<sequence length="573" mass="63380">MEKRHKFTATLLFSLCFFLLSPLQGLALDFSIPHAEMEAFLQEDGHVHVKETYTYLFDGSFNGITRELVPKEGTRISGLQASENGKALRTVEEDGLYRIYRQGADEDVTVELAYTIENGVSVYSDAAEFYWPFFDDRNESTYENLVVKIYPPSETADVIAFGYDEAFRTEQVLNDGSVLFDFGEVPAGENGDIRVAYPAELFPAAPLTADKPMKSEITQAEQELAAEEAARAETARKLSAIASVAVPLSVLLLAFIILLAILRWRLKKAAAERLVNDSFFIPEQTMSMPAVIQFTSSSVLPARLMAAGLLDLVRQGFVVKKGESFKLGSLPPTAHQHEKLLSDLLFRQVGKNGSFQFEELASYMSDSRNHSAFHISQSGWMDAIKKEISEHRLYEENKALRWTAGLMSLLLLPLLFLFPLYSLFSWFAVALAVFLASLCFAIFYRTRTFEGLKMRMEWKGMKPQFTQLSAGEWQELKSDDQMRAYIYGVGTNDKGIMEKNDQLVKSFEMPPIRYASRHGSAGDIVTLSYVGPMAFSSFHSAHQTALSSQTSGSTGFAGGGGGVGGGGGGSGAF</sequence>
<evidence type="ECO:0000259" key="4">
    <source>
        <dbReference type="Pfam" id="PF20990"/>
    </source>
</evidence>
<feature type="transmembrane region" description="Helical" evidence="1">
    <location>
        <begin position="399"/>
        <end position="418"/>
    </location>
</feature>
<evidence type="ECO:0000313" key="6">
    <source>
        <dbReference type="Proteomes" id="UP000034166"/>
    </source>
</evidence>
<evidence type="ECO:0008006" key="7">
    <source>
        <dbReference type="Google" id="ProtNLM"/>
    </source>
</evidence>
<feature type="chain" id="PRO_5039353641" description="DUF2207 domain-containing protein" evidence="2">
    <location>
        <begin position="28"/>
        <end position="573"/>
    </location>
</feature>
<name>A0A0M2T1L1_9BACI</name>
<keyword evidence="2" id="KW-0732">Signal</keyword>
<dbReference type="Proteomes" id="UP000034166">
    <property type="component" value="Unassembled WGS sequence"/>
</dbReference>